<dbReference type="EMBL" id="JABFRW010000001">
    <property type="protein sequence ID" value="NOT32544.1"/>
    <property type="molecule type" value="Genomic_DNA"/>
</dbReference>
<evidence type="ECO:0000313" key="2">
    <source>
        <dbReference type="EMBL" id="NOT32544.1"/>
    </source>
</evidence>
<sequence length="430" mass="46062">MFNRFKKAVVVLAALAILPAVANAQTSRIGGMAVPGDYVKDWSGIYTYVSEVGNVGNLVYGELGHVVSPGFTTPVDRGVGAVLGNLWDGRYGTWAIHMREVSPALGQGIRFSNFSDASSNPGQFGFDPNFNGTEAFDVQWGRKFGTTSFGVRLNKSYGQFEGDLFTLGGGATTNLEFDVDNAGDPNFFRNVFGLGAGVGFDMGPNSNLQVSGLWQSRTFEVSDSTGVTNYENDGSTTYQLAARWMWQWQPNVLVVPVIKIYNFDLSTKGALLTTETNTLSGWSAGLAGNWVLGSNDLFVLGATFASNKVEQESGIFDAGFGSGADPGTIQETIYPQVFAALETHVNNWLTLRFGANKGVFRAVEVDDSATPANYTVHNSPFSMALGAGVKVGNLQLDGVLNDNFAHNGLFFFSGVSQEAVASRITATYAF</sequence>
<dbReference type="Proteomes" id="UP000580839">
    <property type="component" value="Unassembled WGS sequence"/>
</dbReference>
<name>A0A849SJ17_UNCEI</name>
<reference evidence="2 3" key="1">
    <citation type="submission" date="2020-04" db="EMBL/GenBank/DDBJ databases">
        <title>Metagenomic profiling of ammonia- and methane-oxidizing microorganisms in a Dutch drinking water treatment plant.</title>
        <authorList>
            <person name="Poghosyan L."/>
            <person name="Leucker S."/>
        </authorList>
    </citation>
    <scope>NUCLEOTIDE SEQUENCE [LARGE SCALE GENOMIC DNA]</scope>
    <source>
        <strain evidence="2">S-RSF-IL-03</strain>
    </source>
</reference>
<feature type="chain" id="PRO_5032379006" evidence="1">
    <location>
        <begin position="25"/>
        <end position="430"/>
    </location>
</feature>
<keyword evidence="1" id="KW-0732">Signal</keyword>
<proteinExistence type="predicted"/>
<accession>A0A849SJ17</accession>
<evidence type="ECO:0000256" key="1">
    <source>
        <dbReference type="SAM" id="SignalP"/>
    </source>
</evidence>
<dbReference type="AlphaFoldDB" id="A0A849SJ17"/>
<comment type="caution">
    <text evidence="2">The sequence shown here is derived from an EMBL/GenBank/DDBJ whole genome shotgun (WGS) entry which is preliminary data.</text>
</comment>
<organism evidence="2 3">
    <name type="scientific">Eiseniibacteriota bacterium</name>
    <dbReference type="NCBI Taxonomy" id="2212470"/>
    <lineage>
        <taxon>Bacteria</taxon>
        <taxon>Candidatus Eiseniibacteriota</taxon>
    </lineage>
</organism>
<gene>
    <name evidence="2" type="ORF">HOP12_00050</name>
</gene>
<protein>
    <submittedName>
        <fullName evidence="2">Uncharacterized protein</fullName>
    </submittedName>
</protein>
<evidence type="ECO:0000313" key="3">
    <source>
        <dbReference type="Proteomes" id="UP000580839"/>
    </source>
</evidence>
<feature type="signal peptide" evidence="1">
    <location>
        <begin position="1"/>
        <end position="24"/>
    </location>
</feature>